<protein>
    <submittedName>
        <fullName evidence="1">Uncharacterized protein</fullName>
    </submittedName>
</protein>
<organism evidence="1 2">
    <name type="scientific">Protopolystoma xenopodis</name>
    <dbReference type="NCBI Taxonomy" id="117903"/>
    <lineage>
        <taxon>Eukaryota</taxon>
        <taxon>Metazoa</taxon>
        <taxon>Spiralia</taxon>
        <taxon>Lophotrochozoa</taxon>
        <taxon>Platyhelminthes</taxon>
        <taxon>Monogenea</taxon>
        <taxon>Polyopisthocotylea</taxon>
        <taxon>Polystomatidea</taxon>
        <taxon>Polystomatidae</taxon>
        <taxon>Protopolystoma</taxon>
    </lineage>
</organism>
<evidence type="ECO:0000313" key="2">
    <source>
        <dbReference type="Proteomes" id="UP000784294"/>
    </source>
</evidence>
<reference evidence="1" key="1">
    <citation type="submission" date="2018-11" db="EMBL/GenBank/DDBJ databases">
        <authorList>
            <consortium name="Pathogen Informatics"/>
        </authorList>
    </citation>
    <scope>NUCLEOTIDE SEQUENCE</scope>
</reference>
<accession>A0A448X9Y3</accession>
<gene>
    <name evidence="1" type="ORF">PXEA_LOCUS25353</name>
</gene>
<evidence type="ECO:0000313" key="1">
    <source>
        <dbReference type="EMBL" id="VEL31913.1"/>
    </source>
</evidence>
<dbReference type="EMBL" id="CAAALY010127948">
    <property type="protein sequence ID" value="VEL31913.1"/>
    <property type="molecule type" value="Genomic_DNA"/>
</dbReference>
<dbReference type="Proteomes" id="UP000784294">
    <property type="component" value="Unassembled WGS sequence"/>
</dbReference>
<sequence length="220" mass="25169">MALPHFPIFPFPFFLAFSRLPQRLPPSTRLIRPVDPALGSTSPTLRLGLSLFNWPLSRRRLSVARLPWQLASKPQVASMGRGQKTVEQSLMGWRRGRVCRQVGAIVRAICVLHFTKSCMCASVYRLCVVVVASERKWIREEGLVSMGLSGDETKTKWVEGRRRQERVTRKEWNEVVWEKRRDEENWWMSRNPVGLIDRTTATLRGIGGIGDIGGAKREDE</sequence>
<dbReference type="AlphaFoldDB" id="A0A448X9Y3"/>
<proteinExistence type="predicted"/>
<keyword evidence="2" id="KW-1185">Reference proteome</keyword>
<comment type="caution">
    <text evidence="1">The sequence shown here is derived from an EMBL/GenBank/DDBJ whole genome shotgun (WGS) entry which is preliminary data.</text>
</comment>
<name>A0A448X9Y3_9PLAT</name>